<evidence type="ECO:0000313" key="19">
    <source>
        <dbReference type="Proteomes" id="UP001205861"/>
    </source>
</evidence>
<evidence type="ECO:0000256" key="4">
    <source>
        <dbReference type="ARBA" id="ARBA00022519"/>
    </source>
</evidence>
<dbReference type="RefSeq" id="WP_258858307.1">
    <property type="nucleotide sequence ID" value="NZ_JANUGV010000008.1"/>
</dbReference>
<keyword evidence="10 14" id="KW-0067">ATP-binding</keyword>
<dbReference type="Pfam" id="PF02518">
    <property type="entry name" value="HATPase_c"/>
    <property type="match status" value="1"/>
</dbReference>
<dbReference type="Pfam" id="PF00672">
    <property type="entry name" value="HAMP"/>
    <property type="match status" value="1"/>
</dbReference>
<keyword evidence="9 14" id="KW-0418">Kinase</keyword>
<dbReference type="SUPFAM" id="SSF55781">
    <property type="entry name" value="GAF domain-like"/>
    <property type="match status" value="1"/>
</dbReference>
<dbReference type="SMART" id="SM00387">
    <property type="entry name" value="HATPase_c"/>
    <property type="match status" value="1"/>
</dbReference>
<keyword evidence="8 14" id="KW-0547">Nucleotide-binding</keyword>
<evidence type="ECO:0000259" key="17">
    <source>
        <dbReference type="PROSITE" id="PS50885"/>
    </source>
</evidence>
<dbReference type="SMART" id="SM00065">
    <property type="entry name" value="GAF"/>
    <property type="match status" value="1"/>
</dbReference>
<evidence type="ECO:0000256" key="6">
    <source>
        <dbReference type="ARBA" id="ARBA00022679"/>
    </source>
</evidence>
<dbReference type="PROSITE" id="PS50109">
    <property type="entry name" value="HIS_KIN"/>
    <property type="match status" value="1"/>
</dbReference>
<dbReference type="EMBL" id="JANUGV010000008">
    <property type="protein sequence ID" value="MCS0610749.1"/>
    <property type="molecule type" value="Genomic_DNA"/>
</dbReference>
<dbReference type="SUPFAM" id="SSF55874">
    <property type="entry name" value="ATPase domain of HSP90 chaperone/DNA topoisomerase II/histidine kinase"/>
    <property type="match status" value="1"/>
</dbReference>
<dbReference type="InterPro" id="IPR003018">
    <property type="entry name" value="GAF"/>
</dbReference>
<feature type="transmembrane region" description="Helical" evidence="15">
    <location>
        <begin position="17"/>
        <end position="38"/>
    </location>
</feature>
<dbReference type="CDD" id="cd06225">
    <property type="entry name" value="HAMP"/>
    <property type="match status" value="1"/>
</dbReference>
<dbReference type="InterPro" id="IPR029016">
    <property type="entry name" value="GAF-like_dom_sf"/>
</dbReference>
<dbReference type="CDD" id="cd16917">
    <property type="entry name" value="HATPase_UhpB-NarQ-NarX-like"/>
    <property type="match status" value="1"/>
</dbReference>
<feature type="domain" description="HAMP" evidence="17">
    <location>
        <begin position="203"/>
        <end position="255"/>
    </location>
</feature>
<dbReference type="SMART" id="SM00304">
    <property type="entry name" value="HAMP"/>
    <property type="match status" value="1"/>
</dbReference>
<dbReference type="Pfam" id="PF13185">
    <property type="entry name" value="GAF_2"/>
    <property type="match status" value="1"/>
</dbReference>
<dbReference type="EC" id="2.7.13.3" evidence="14"/>
<dbReference type="InterPro" id="IPR050482">
    <property type="entry name" value="Sensor_HK_TwoCompSys"/>
</dbReference>
<dbReference type="Gene3D" id="1.20.120.960">
    <property type="entry name" value="Histidine kinase NarX, sensor domain"/>
    <property type="match status" value="1"/>
</dbReference>
<evidence type="ECO:0000256" key="8">
    <source>
        <dbReference type="ARBA" id="ARBA00022741"/>
    </source>
</evidence>
<reference evidence="18 19" key="1">
    <citation type="submission" date="2022-08" db="EMBL/GenBank/DDBJ databases">
        <title>Reclassification of Massilia species as members of the genera Telluria, Duganella, Pseudoduganella, Mokoshia gen. nov. and Zemynaea gen. nov. using orthogonal and non-orthogonal genome-based approaches.</title>
        <authorList>
            <person name="Bowman J.P."/>
        </authorList>
    </citation>
    <scope>NUCLEOTIDE SEQUENCE [LARGE SCALE GENOMIC DNA]</scope>
    <source>
        <strain evidence="18 19">JCM 31607</strain>
    </source>
</reference>
<dbReference type="PANTHER" id="PTHR24421:SF10">
    <property type="entry name" value="NITRATE_NITRITE SENSOR PROTEIN NARQ"/>
    <property type="match status" value="1"/>
</dbReference>
<evidence type="ECO:0000256" key="7">
    <source>
        <dbReference type="ARBA" id="ARBA00022692"/>
    </source>
</evidence>
<keyword evidence="12 14" id="KW-0902">Two-component regulatory system</keyword>
<dbReference type="InterPro" id="IPR005467">
    <property type="entry name" value="His_kinase_dom"/>
</dbReference>
<comment type="caution">
    <text evidence="18">The sequence shown here is derived from an EMBL/GenBank/DDBJ whole genome shotgun (WGS) entry which is preliminary data.</text>
</comment>
<dbReference type="Gene3D" id="3.30.565.10">
    <property type="entry name" value="Histidine kinase-like ATPase, C-terminal domain"/>
    <property type="match status" value="1"/>
</dbReference>
<evidence type="ECO:0000256" key="10">
    <source>
        <dbReference type="ARBA" id="ARBA00022840"/>
    </source>
</evidence>
<gene>
    <name evidence="18" type="ORF">NX773_21495</name>
</gene>
<name>A0ABT2BQG0_9BURK</name>
<accession>A0ABT2BQG0</accession>
<evidence type="ECO:0000256" key="14">
    <source>
        <dbReference type="PIRNR" id="PIRNR003167"/>
    </source>
</evidence>
<dbReference type="Gene3D" id="3.30.450.40">
    <property type="match status" value="1"/>
</dbReference>
<dbReference type="InterPro" id="IPR042295">
    <property type="entry name" value="NarX-like_N_sf"/>
</dbReference>
<dbReference type="InterPro" id="IPR003660">
    <property type="entry name" value="HAMP_dom"/>
</dbReference>
<dbReference type="InterPro" id="IPR011712">
    <property type="entry name" value="Sig_transdc_His_kin_sub3_dim/P"/>
</dbReference>
<evidence type="ECO:0000256" key="9">
    <source>
        <dbReference type="ARBA" id="ARBA00022777"/>
    </source>
</evidence>
<evidence type="ECO:0000256" key="5">
    <source>
        <dbReference type="ARBA" id="ARBA00022553"/>
    </source>
</evidence>
<keyword evidence="5" id="KW-0597">Phosphoprotein</keyword>
<evidence type="ECO:0000256" key="3">
    <source>
        <dbReference type="ARBA" id="ARBA00022475"/>
    </source>
</evidence>
<keyword evidence="19" id="KW-1185">Reference proteome</keyword>
<dbReference type="Gene3D" id="1.20.5.1930">
    <property type="match status" value="1"/>
</dbReference>
<comment type="subcellular location">
    <subcellularLocation>
        <location evidence="2">Cell inner membrane</location>
        <topology evidence="2">Multi-pass membrane protein</topology>
    </subcellularLocation>
</comment>
<dbReference type="InterPro" id="IPR036890">
    <property type="entry name" value="HATPase_C_sf"/>
</dbReference>
<evidence type="ECO:0000256" key="11">
    <source>
        <dbReference type="ARBA" id="ARBA00022989"/>
    </source>
</evidence>
<evidence type="ECO:0000256" key="15">
    <source>
        <dbReference type="SAM" id="Phobius"/>
    </source>
</evidence>
<evidence type="ECO:0000256" key="12">
    <source>
        <dbReference type="ARBA" id="ARBA00023012"/>
    </source>
</evidence>
<dbReference type="SUPFAM" id="SSF158472">
    <property type="entry name" value="HAMP domain-like"/>
    <property type="match status" value="1"/>
</dbReference>
<dbReference type="Gene3D" id="1.10.8.500">
    <property type="entry name" value="HAMP domain in histidine kinase"/>
    <property type="match status" value="1"/>
</dbReference>
<dbReference type="InterPro" id="IPR029095">
    <property type="entry name" value="NarX-like_N"/>
</dbReference>
<keyword evidence="4 14" id="KW-0997">Cell inner membrane</keyword>
<dbReference type="Pfam" id="PF07730">
    <property type="entry name" value="HisKA_3"/>
    <property type="match status" value="1"/>
</dbReference>
<keyword evidence="6 14" id="KW-0808">Transferase</keyword>
<keyword evidence="13 14" id="KW-0472">Membrane</keyword>
<keyword evidence="3 14" id="KW-1003">Cell membrane</keyword>
<evidence type="ECO:0000256" key="2">
    <source>
        <dbReference type="ARBA" id="ARBA00004429"/>
    </source>
</evidence>
<comment type="catalytic activity">
    <reaction evidence="1 14">
        <text>ATP + protein L-histidine = ADP + protein N-phospho-L-histidine.</text>
        <dbReference type="EC" id="2.7.13.3"/>
    </reaction>
</comment>
<feature type="domain" description="Histidine kinase" evidence="16">
    <location>
        <begin position="557"/>
        <end position="644"/>
    </location>
</feature>
<protein>
    <recommendedName>
        <fullName evidence="14">Sensor protein</fullName>
        <ecNumber evidence="14">2.7.13.3</ecNumber>
    </recommendedName>
</protein>
<dbReference type="Pfam" id="PF13675">
    <property type="entry name" value="PilJ"/>
    <property type="match status" value="1"/>
</dbReference>
<keyword evidence="7 15" id="KW-0812">Transmembrane</keyword>
<keyword evidence="11 15" id="KW-1133">Transmembrane helix</keyword>
<dbReference type="Proteomes" id="UP001205861">
    <property type="component" value="Unassembled WGS sequence"/>
</dbReference>
<dbReference type="InterPro" id="IPR003594">
    <property type="entry name" value="HATPase_dom"/>
</dbReference>
<evidence type="ECO:0000256" key="13">
    <source>
        <dbReference type="ARBA" id="ARBA00023136"/>
    </source>
</evidence>
<evidence type="ECO:0000256" key="1">
    <source>
        <dbReference type="ARBA" id="ARBA00000085"/>
    </source>
</evidence>
<evidence type="ECO:0000313" key="18">
    <source>
        <dbReference type="EMBL" id="MCS0610749.1"/>
    </source>
</evidence>
<sequence>MSETERVPVRRSLSTKIVGVLVGFLAVALVMIGTTLYLSWQLQGSAAAINETGKLRMASYRLSLELARAARGERAEAADEARRQLDALGTAIWQLRKGDPQRPLVLPPAQPIHAQFSRVSAYWNDAVRPAALSVLAAAPGSQSMQALVHCEALIDGFVRDADALVRAIETDSERRMFWLRASQMALLAMAVASTVTLVYVLFGLIVAPVMRIHQGIMRMGDEDFSVRVAVDSDDEFGQVAHGFNQMAARLQSLYGDLEGLVRSKTAALEAQNGELALLYDSAAFLQQRLPVDAMCEGFLARLMEYFKADGGSVRVLDPNRGNLHMVAHKGIPARLVEAEHCLKVGECLCGEAVVKKVALVHDLRQAPAGPTLECRRAGFQTVSLFHIFAHEQNLGFFNLHFKCARQFDERERALLESMGAQLGVAIENERYFVREREMAISEERNLVARGLHDSIAQGLNFLNLQVQMMEQSLAAKRLDEACDIVPALRAGVEESYQDVRELLLNFRSRLHEGNLLASLQMTINKFRQQAGIVVELQSDGEDGAPFPGEQQLQILFIVQEALSNVRKHAGASHVLVRLHDRHDFVLSIEDDGAGFDASAVLERKDSQVGLHIMRERAARIDATLDIQSAPGAGTRVTLRLPMEMRHAA</sequence>
<proteinExistence type="predicted"/>
<dbReference type="PANTHER" id="PTHR24421">
    <property type="entry name" value="NITRATE/NITRITE SENSOR PROTEIN NARX-RELATED"/>
    <property type="match status" value="1"/>
</dbReference>
<organism evidence="18 19">
    <name type="scientific">Massilia solisilvae</name>
    <dbReference type="NCBI Taxonomy" id="1811225"/>
    <lineage>
        <taxon>Bacteria</taxon>
        <taxon>Pseudomonadati</taxon>
        <taxon>Pseudomonadota</taxon>
        <taxon>Betaproteobacteria</taxon>
        <taxon>Burkholderiales</taxon>
        <taxon>Oxalobacteraceae</taxon>
        <taxon>Telluria group</taxon>
        <taxon>Massilia</taxon>
    </lineage>
</organism>
<dbReference type="PROSITE" id="PS50885">
    <property type="entry name" value="HAMP"/>
    <property type="match status" value="1"/>
</dbReference>
<dbReference type="InterPro" id="IPR016380">
    <property type="entry name" value="Sig_transdc_His_kin_NarX/NarQ"/>
</dbReference>
<feature type="transmembrane region" description="Helical" evidence="15">
    <location>
        <begin position="184"/>
        <end position="210"/>
    </location>
</feature>
<evidence type="ECO:0000259" key="16">
    <source>
        <dbReference type="PROSITE" id="PS50109"/>
    </source>
</evidence>
<dbReference type="PIRSF" id="PIRSF003167">
    <property type="entry name" value="STHK_NarX/NarQ"/>
    <property type="match status" value="1"/>
</dbReference>